<evidence type="ECO:0000313" key="3">
    <source>
        <dbReference type="EnsemblPlants" id="EMT01721"/>
    </source>
</evidence>
<dbReference type="CDD" id="cd06464">
    <property type="entry name" value="ACD_sHsps-like"/>
    <property type="match status" value="1"/>
</dbReference>
<proteinExistence type="inferred from homology"/>
<organism evidence="3">
    <name type="scientific">Aegilops tauschii</name>
    <name type="common">Tausch's goatgrass</name>
    <name type="synonym">Aegilops squarrosa</name>
    <dbReference type="NCBI Taxonomy" id="37682"/>
    <lineage>
        <taxon>Eukaryota</taxon>
        <taxon>Viridiplantae</taxon>
        <taxon>Streptophyta</taxon>
        <taxon>Embryophyta</taxon>
        <taxon>Tracheophyta</taxon>
        <taxon>Spermatophyta</taxon>
        <taxon>Magnoliopsida</taxon>
        <taxon>Liliopsida</taxon>
        <taxon>Poales</taxon>
        <taxon>Poaceae</taxon>
        <taxon>BOP clade</taxon>
        <taxon>Pooideae</taxon>
        <taxon>Triticodae</taxon>
        <taxon>Triticeae</taxon>
        <taxon>Triticinae</taxon>
        <taxon>Aegilops</taxon>
    </lineage>
</organism>
<dbReference type="SUPFAM" id="SSF49764">
    <property type="entry name" value="HSP20-like chaperones"/>
    <property type="match status" value="1"/>
</dbReference>
<reference evidence="3" key="1">
    <citation type="submission" date="2015-06" db="UniProtKB">
        <authorList>
            <consortium name="EnsemblPlants"/>
        </authorList>
    </citation>
    <scope>IDENTIFICATION</scope>
</reference>
<evidence type="ECO:0000256" key="1">
    <source>
        <dbReference type="PROSITE-ProRule" id="PRU00285"/>
    </source>
</evidence>
<dbReference type="PROSITE" id="PS01031">
    <property type="entry name" value="SHSP"/>
    <property type="match status" value="1"/>
</dbReference>
<dbReference type="Pfam" id="PF00011">
    <property type="entry name" value="HSP20"/>
    <property type="match status" value="1"/>
</dbReference>
<accession>N1QSX5</accession>
<name>N1QSX5_AEGTA</name>
<dbReference type="Gene3D" id="2.60.40.790">
    <property type="match status" value="1"/>
</dbReference>
<comment type="similarity">
    <text evidence="1 2">Belongs to the small heat shock protein (HSP20) family.</text>
</comment>
<dbReference type="InterPro" id="IPR008978">
    <property type="entry name" value="HSP20-like_chaperone"/>
</dbReference>
<dbReference type="EnsemblPlants" id="EMT01721">
    <property type="protein sequence ID" value="EMT01721"/>
    <property type="gene ID" value="F775_16046"/>
</dbReference>
<protein>
    <submittedName>
        <fullName evidence="3">Uncharacterized protein</fullName>
    </submittedName>
</protein>
<dbReference type="InterPro" id="IPR002068">
    <property type="entry name" value="A-crystallin/Hsp20_dom"/>
</dbReference>
<sequence>MVELQFGPAEAGLVHLPEVTVKGDNMLVTKRANGKRKWEEEEGECRYIWLERRASPRSDANAGTVTARYESGVLTVTVKKQPPSEKKTKSVQVAIT</sequence>
<dbReference type="AlphaFoldDB" id="N1QSX5"/>
<evidence type="ECO:0000256" key="2">
    <source>
        <dbReference type="RuleBase" id="RU003616"/>
    </source>
</evidence>
<dbReference type="ExpressionAtlas" id="N1QSX5">
    <property type="expression patterns" value="baseline"/>
</dbReference>